<reference evidence="1 2" key="1">
    <citation type="submission" date="2020-10" db="EMBL/GenBank/DDBJ databases">
        <title>The genome sequence of Chitinilyticum litopenaei 4Y14.</title>
        <authorList>
            <person name="Liu Y."/>
        </authorList>
    </citation>
    <scope>NUCLEOTIDE SEQUENCE [LARGE SCALE GENOMIC DNA]</scope>
    <source>
        <strain evidence="1 2">4Y14</strain>
    </source>
</reference>
<name>A0A8J7FMJ9_9NEIS</name>
<protein>
    <submittedName>
        <fullName evidence="1">Sporulation protein</fullName>
    </submittedName>
</protein>
<accession>A0A8J7FMJ9</accession>
<gene>
    <name evidence="1" type="ORF">INR99_07835</name>
</gene>
<dbReference type="RefSeq" id="WP_194115764.1">
    <property type="nucleotide sequence ID" value="NZ_JADFUA010000003.1"/>
</dbReference>
<dbReference type="Pfam" id="PF07070">
    <property type="entry name" value="Spo0M"/>
    <property type="match status" value="1"/>
</dbReference>
<comment type="caution">
    <text evidence="1">The sequence shown here is derived from an EMBL/GenBank/DDBJ whole genome shotgun (WGS) entry which is preliminary data.</text>
</comment>
<sequence length="255" mass="27405">MFKKMLAAMGVGGATVDTVISNPSLQPGDTLTGQIVLRGGQVEQRLEHVDLVLMAEVEQESGDAKIRTARALGSYRAAGATTLAAGQEVIIPFALPLPLETPVNNAQLLASPGSPWAPRVNAAVWIHTDLAIASAVDASDRDFLDIRPLPQMQALIAAMARLGYAHASTDVEAGAARIGNIQSSLGCYQEFEFRPVGGSFGGVQEVEITCIPRPDGVYVLVEIDRRFRGDSYRSFVMGQNWQNVNWEQELRACIG</sequence>
<dbReference type="Proteomes" id="UP000604481">
    <property type="component" value="Unassembled WGS sequence"/>
</dbReference>
<organism evidence="1 2">
    <name type="scientific">Chitinilyticum piscinae</name>
    <dbReference type="NCBI Taxonomy" id="2866724"/>
    <lineage>
        <taxon>Bacteria</taxon>
        <taxon>Pseudomonadati</taxon>
        <taxon>Pseudomonadota</taxon>
        <taxon>Betaproteobacteria</taxon>
        <taxon>Neisseriales</taxon>
        <taxon>Chitinibacteraceae</taxon>
        <taxon>Chitinilyticum</taxon>
    </lineage>
</organism>
<proteinExistence type="predicted"/>
<dbReference type="EMBL" id="JADFUA010000003">
    <property type="protein sequence ID" value="MBE9609256.1"/>
    <property type="molecule type" value="Genomic_DNA"/>
</dbReference>
<evidence type="ECO:0000313" key="2">
    <source>
        <dbReference type="Proteomes" id="UP000604481"/>
    </source>
</evidence>
<dbReference type="AlphaFoldDB" id="A0A8J7FMJ9"/>
<dbReference type="PANTHER" id="PTHR40053">
    <property type="entry name" value="SPORULATION-CONTROL PROTEIN SPO0M"/>
    <property type="match status" value="1"/>
</dbReference>
<keyword evidence="2" id="KW-1185">Reference proteome</keyword>
<dbReference type="PANTHER" id="PTHR40053:SF1">
    <property type="entry name" value="SPORULATION-CONTROL PROTEIN SPO0M"/>
    <property type="match status" value="1"/>
</dbReference>
<dbReference type="InterPro" id="IPR009776">
    <property type="entry name" value="Spore_0_M"/>
</dbReference>
<evidence type="ECO:0000313" key="1">
    <source>
        <dbReference type="EMBL" id="MBE9609256.1"/>
    </source>
</evidence>